<dbReference type="PANTHER" id="PTHR43790:SF8">
    <property type="entry name" value="SUGAR ABC TRANSPORTER ATP-BINDING PROTEIN"/>
    <property type="match status" value="1"/>
</dbReference>
<dbReference type="SMART" id="SM00382">
    <property type="entry name" value="AAA"/>
    <property type="match status" value="1"/>
</dbReference>
<proteinExistence type="predicted"/>
<dbReference type="InterPro" id="IPR003593">
    <property type="entry name" value="AAA+_ATPase"/>
</dbReference>
<dbReference type="InterPro" id="IPR050107">
    <property type="entry name" value="ABC_carbohydrate_import_ATPase"/>
</dbReference>
<dbReference type="Pfam" id="PF00005">
    <property type="entry name" value="ABC_tran"/>
    <property type="match status" value="1"/>
</dbReference>
<dbReference type="GO" id="GO:0016887">
    <property type="term" value="F:ATP hydrolysis activity"/>
    <property type="evidence" value="ECO:0007669"/>
    <property type="project" value="InterPro"/>
</dbReference>
<dbReference type="PANTHER" id="PTHR43790">
    <property type="entry name" value="CARBOHYDRATE TRANSPORT ATP-BINDING PROTEIN MG119-RELATED"/>
    <property type="match status" value="1"/>
</dbReference>
<organism evidence="4">
    <name type="scientific">marine metagenome</name>
    <dbReference type="NCBI Taxonomy" id="408172"/>
    <lineage>
        <taxon>unclassified sequences</taxon>
        <taxon>metagenomes</taxon>
        <taxon>ecological metagenomes</taxon>
    </lineage>
</organism>
<dbReference type="SUPFAM" id="SSF52540">
    <property type="entry name" value="P-loop containing nucleoside triphosphate hydrolases"/>
    <property type="match status" value="1"/>
</dbReference>
<evidence type="ECO:0000256" key="2">
    <source>
        <dbReference type="ARBA" id="ARBA00022840"/>
    </source>
</evidence>
<dbReference type="GO" id="GO:0005524">
    <property type="term" value="F:ATP binding"/>
    <property type="evidence" value="ECO:0007669"/>
    <property type="project" value="UniProtKB-KW"/>
</dbReference>
<dbReference type="InterPro" id="IPR003439">
    <property type="entry name" value="ABC_transporter-like_ATP-bd"/>
</dbReference>
<keyword evidence="2" id="KW-0067">ATP-binding</keyword>
<dbReference type="Gene3D" id="3.40.50.300">
    <property type="entry name" value="P-loop containing nucleotide triphosphate hydrolases"/>
    <property type="match status" value="1"/>
</dbReference>
<feature type="domain" description="ABC transporter" evidence="3">
    <location>
        <begin position="6"/>
        <end position="246"/>
    </location>
</feature>
<name>A0A381W434_9ZZZZ</name>
<evidence type="ECO:0000313" key="4">
    <source>
        <dbReference type="EMBL" id="SVA47309.1"/>
    </source>
</evidence>
<accession>A0A381W434</accession>
<dbReference type="CDD" id="cd03216">
    <property type="entry name" value="ABC_Carb_Monos_I"/>
    <property type="match status" value="1"/>
</dbReference>
<evidence type="ECO:0000256" key="1">
    <source>
        <dbReference type="ARBA" id="ARBA00022741"/>
    </source>
</evidence>
<keyword evidence="1" id="KW-0547">Nucleotide-binding</keyword>
<protein>
    <recommendedName>
        <fullName evidence="3">ABC transporter domain-containing protein</fullName>
    </recommendedName>
</protein>
<dbReference type="AlphaFoldDB" id="A0A381W434"/>
<gene>
    <name evidence="4" type="ORF">METZ01_LOCUS100163</name>
</gene>
<evidence type="ECO:0000259" key="3">
    <source>
        <dbReference type="PROSITE" id="PS50893"/>
    </source>
</evidence>
<dbReference type="PROSITE" id="PS50893">
    <property type="entry name" value="ABC_TRANSPORTER_2"/>
    <property type="match status" value="1"/>
</dbReference>
<reference evidence="4" key="1">
    <citation type="submission" date="2018-05" db="EMBL/GenBank/DDBJ databases">
        <authorList>
            <person name="Lanie J.A."/>
            <person name="Ng W.-L."/>
            <person name="Kazmierczak K.M."/>
            <person name="Andrzejewski T.M."/>
            <person name="Davidsen T.M."/>
            <person name="Wayne K.J."/>
            <person name="Tettelin H."/>
            <person name="Glass J.I."/>
            <person name="Rusch D."/>
            <person name="Podicherti R."/>
            <person name="Tsui H.-C.T."/>
            <person name="Winkler M.E."/>
        </authorList>
    </citation>
    <scope>NUCLEOTIDE SEQUENCE</scope>
</reference>
<dbReference type="EMBL" id="UINC01010654">
    <property type="protein sequence ID" value="SVA47309.1"/>
    <property type="molecule type" value="Genomic_DNA"/>
</dbReference>
<dbReference type="InterPro" id="IPR027417">
    <property type="entry name" value="P-loop_NTPase"/>
</dbReference>
<sequence length="255" mass="28578">MTEELLKLENIYKNFGNVKVLKDVNMNIKKGEIVALIGDNGAGKSTLIKIITGVHRPNSGKIIFKNKEVKIKSVSQSRKMGIEAVYQERALCDQQELYRNIFAGREITNSLGFLKIKEQRKEAEKILRDYIGFTSTAITVDSTIIGLSGGEKQGVAFGRSLYFNSDLIVLDEPTMGLSIQETEKVLNFVRGLKNENKSAIFIDHNIIHVYGAADRFVILDRGEVVGEFNKDEISREALVQKMIELHESGKIKVEA</sequence>